<gene>
    <name evidence="1" type="ORF">SAMN04488112_12425</name>
</gene>
<proteinExistence type="predicted"/>
<protein>
    <submittedName>
        <fullName evidence="1">Uncharacterized protein</fullName>
    </submittedName>
</protein>
<dbReference type="RefSeq" id="WP_091572827.1">
    <property type="nucleotide sequence ID" value="NZ_FMZA01000024.1"/>
</dbReference>
<evidence type="ECO:0000313" key="1">
    <source>
        <dbReference type="EMBL" id="SDC96278.1"/>
    </source>
</evidence>
<dbReference type="AlphaFoldDB" id="A0A1G6QVH4"/>
<sequence>MHRSDLVHQLEAMQPDHICLFPRLRNAPQITIQCFLRGGARHWKVEQGTNTAPVPYVSSDVQHVVDYLLQLRPLENFTSSLTLIREETTFETLL</sequence>
<organism evidence="1 2">
    <name type="scientific">Melghirimyces thermohalophilus</name>
    <dbReference type="NCBI Taxonomy" id="1236220"/>
    <lineage>
        <taxon>Bacteria</taxon>
        <taxon>Bacillati</taxon>
        <taxon>Bacillota</taxon>
        <taxon>Bacilli</taxon>
        <taxon>Bacillales</taxon>
        <taxon>Thermoactinomycetaceae</taxon>
        <taxon>Melghirimyces</taxon>
    </lineage>
</organism>
<dbReference type="STRING" id="1236220.SAMN04488112_12425"/>
<dbReference type="OrthoDB" id="9920797at2"/>
<name>A0A1G6QVH4_9BACL</name>
<keyword evidence="2" id="KW-1185">Reference proteome</keyword>
<dbReference type="EMBL" id="FMZA01000024">
    <property type="protein sequence ID" value="SDC96278.1"/>
    <property type="molecule type" value="Genomic_DNA"/>
</dbReference>
<accession>A0A1G6QVH4</accession>
<reference evidence="1 2" key="1">
    <citation type="submission" date="2016-10" db="EMBL/GenBank/DDBJ databases">
        <authorList>
            <person name="de Groot N.N."/>
        </authorList>
    </citation>
    <scope>NUCLEOTIDE SEQUENCE [LARGE SCALE GENOMIC DNA]</scope>
    <source>
        <strain evidence="1 2">DSM 45514</strain>
    </source>
</reference>
<dbReference type="Proteomes" id="UP000199387">
    <property type="component" value="Unassembled WGS sequence"/>
</dbReference>
<evidence type="ECO:0000313" key="2">
    <source>
        <dbReference type="Proteomes" id="UP000199387"/>
    </source>
</evidence>